<keyword evidence="1" id="KW-0812">Transmembrane</keyword>
<feature type="transmembrane region" description="Helical" evidence="1">
    <location>
        <begin position="59"/>
        <end position="79"/>
    </location>
</feature>
<evidence type="ECO:0000313" key="3">
    <source>
        <dbReference type="Proteomes" id="UP000295328"/>
    </source>
</evidence>
<dbReference type="EMBL" id="SCWE01000002">
    <property type="protein sequence ID" value="TDM01856.1"/>
    <property type="molecule type" value="Genomic_DNA"/>
</dbReference>
<evidence type="ECO:0008006" key="4">
    <source>
        <dbReference type="Google" id="ProtNLM"/>
    </source>
</evidence>
<dbReference type="RefSeq" id="WP_133429868.1">
    <property type="nucleotide sequence ID" value="NZ_BMCC01000003.1"/>
</dbReference>
<keyword evidence="3" id="KW-1185">Reference proteome</keyword>
<keyword evidence="1" id="KW-1133">Transmembrane helix</keyword>
<proteinExistence type="predicted"/>
<accession>A0A4R6BJR6</accession>
<sequence>MNDFIKLPRLLSIIAFIIMSLVLLTAMALYFMINLTFFQDFLITQTDNLAVTTQALKDVLLPFSIIIAVPWFLNLLGILYLKRHILASAIMLIVSGLMMLYTIILPLLLVTAGTMLIIRYRHYTKNEKYQTPYQ</sequence>
<dbReference type="Proteomes" id="UP000295328">
    <property type="component" value="Unassembled WGS sequence"/>
</dbReference>
<keyword evidence="1" id="KW-0472">Membrane</keyword>
<name>A0A4R6BJR6_9STAP</name>
<evidence type="ECO:0000256" key="1">
    <source>
        <dbReference type="SAM" id="Phobius"/>
    </source>
</evidence>
<dbReference type="OrthoDB" id="2418064at2"/>
<feature type="transmembrane region" description="Helical" evidence="1">
    <location>
        <begin position="85"/>
        <end position="118"/>
    </location>
</feature>
<reference evidence="2 3" key="1">
    <citation type="submission" date="2019-01" db="EMBL/GenBank/DDBJ databases">
        <title>Draft genome sequences of the type strains of six Macrococcus species.</title>
        <authorList>
            <person name="Mazhar S."/>
            <person name="Altermann E."/>
            <person name="Hill C."/>
            <person name="Mcauliffe O."/>
        </authorList>
    </citation>
    <scope>NUCLEOTIDE SEQUENCE [LARGE SCALE GENOMIC DNA]</scope>
    <source>
        <strain evidence="2 3">CCM4809</strain>
    </source>
</reference>
<evidence type="ECO:0000313" key="2">
    <source>
        <dbReference type="EMBL" id="TDM01856.1"/>
    </source>
</evidence>
<organism evidence="2 3">
    <name type="scientific">Macrococcus hajekii</name>
    <dbReference type="NCBI Taxonomy" id="198482"/>
    <lineage>
        <taxon>Bacteria</taxon>
        <taxon>Bacillati</taxon>
        <taxon>Bacillota</taxon>
        <taxon>Bacilli</taxon>
        <taxon>Bacillales</taxon>
        <taxon>Staphylococcaceae</taxon>
        <taxon>Macrococcus</taxon>
    </lineage>
</organism>
<gene>
    <name evidence="2" type="ORF">ERX37_06500</name>
</gene>
<protein>
    <recommendedName>
        <fullName evidence="4">DUF4064 domain-containing protein</fullName>
    </recommendedName>
</protein>
<dbReference type="AlphaFoldDB" id="A0A4R6BJR6"/>
<feature type="transmembrane region" description="Helical" evidence="1">
    <location>
        <begin position="12"/>
        <end position="38"/>
    </location>
</feature>
<comment type="caution">
    <text evidence="2">The sequence shown here is derived from an EMBL/GenBank/DDBJ whole genome shotgun (WGS) entry which is preliminary data.</text>
</comment>